<dbReference type="AlphaFoldDB" id="G0A7U9"/>
<evidence type="ECO:0000313" key="3">
    <source>
        <dbReference type="Proteomes" id="UP000008392"/>
    </source>
</evidence>
<reference evidence="3" key="6">
    <citation type="submission" date="2011-05" db="EMBL/GenBank/DDBJ databases">
        <title>Complete sequence of Collimonas fungivorans Ter331.</title>
        <authorList>
            <person name="Leveau J.H."/>
        </authorList>
    </citation>
    <scope>NUCLEOTIDE SEQUENCE [LARGE SCALE GENOMIC DNA]</scope>
    <source>
        <strain evidence="3">Ter331</strain>
    </source>
</reference>
<sequence length="220" mass="25019">MGRRLIECHTSAMHDINCILSVLYTSYRALELVTERIAVPSLKSTLILLLSLFISLLRNLSLALLGLLLWRKGDDSTKFPEPTRQAINENDFLGKTRSYARNQLGPSYTSGRMDGHYCMMWRTNIPAVTAYFFNNKCVRMDTDNTWHLRAKDEATLLAQFSDSDRFVGMSIEKIKAIAGTPSDYGSFDFGDEVYEWQQKKICVSVWCNSGTCTSVEISRK</sequence>
<reference evidence="2 3" key="1">
    <citation type="journal article" date="2004" name="Environ. Microbiol.">
        <title>Phylogeny-function analysis of (meta)genomic libraries: screening for expression of ribosomal RNA genes by large-insert library fluorescent in situ hybridization (LIL-FISH).</title>
        <authorList>
            <person name="Leveau J.H."/>
            <person name="Gerards S."/>
            <person name="de Boer W."/>
            <person name="van Veen J.A."/>
        </authorList>
    </citation>
    <scope>NUCLEOTIDE SEQUENCE [LARGE SCALE GENOMIC DNA]</scope>
    <source>
        <strain evidence="2 3">Ter331</strain>
    </source>
</reference>
<reference evidence="2 3" key="4">
    <citation type="journal article" date="2010" name="Environ. Microbiol.">
        <title>The bacterial genus Collimonas: mycophagy, weathering and other adaptive solutions to life in oligotrophic soil environments.</title>
        <authorList>
            <person name="Leveau J.H."/>
            <person name="Uroz S."/>
            <person name="de Boer W."/>
        </authorList>
    </citation>
    <scope>NUCLEOTIDE SEQUENCE [LARGE SCALE GENOMIC DNA]</scope>
    <source>
        <strain evidence="2 3">Ter331</strain>
    </source>
</reference>
<dbReference type="KEGG" id="cfu:CFU_0021"/>
<protein>
    <submittedName>
        <fullName evidence="2">Uncharacterized protein</fullName>
    </submittedName>
</protein>
<keyword evidence="1" id="KW-0812">Transmembrane</keyword>
<evidence type="ECO:0000313" key="2">
    <source>
        <dbReference type="EMBL" id="AEK59860.1"/>
    </source>
</evidence>
<dbReference type="HOGENOM" id="CLU_1254160_0_0_4"/>
<organism evidence="2 3">
    <name type="scientific">Collimonas fungivorans (strain Ter331)</name>
    <dbReference type="NCBI Taxonomy" id="1005048"/>
    <lineage>
        <taxon>Bacteria</taxon>
        <taxon>Pseudomonadati</taxon>
        <taxon>Pseudomonadota</taxon>
        <taxon>Betaproteobacteria</taxon>
        <taxon>Burkholderiales</taxon>
        <taxon>Oxalobacteraceae</taxon>
        <taxon>Collimonas</taxon>
    </lineage>
</organism>
<name>G0A7U9_COLFT</name>
<keyword evidence="1" id="KW-1133">Transmembrane helix</keyword>
<proteinExistence type="predicted"/>
<keyword evidence="3" id="KW-1185">Reference proteome</keyword>
<feature type="transmembrane region" description="Helical" evidence="1">
    <location>
        <begin position="46"/>
        <end position="70"/>
    </location>
</feature>
<reference evidence="2 3" key="3">
    <citation type="journal article" date="2008" name="FEMS Microbiol. Ecol.">
        <title>Identification and characterization of genes underlying chitinolysis in Collimonas fungivorans Ter331.</title>
        <authorList>
            <person name="Fritsche K."/>
            <person name="de Boer W."/>
            <person name="Gerards S."/>
            <person name="van den Berg M."/>
            <person name="van Veen J.A."/>
            <person name="Leveau J.H."/>
        </authorList>
    </citation>
    <scope>NUCLEOTIDE SEQUENCE [LARGE SCALE GENOMIC DNA]</scope>
    <source>
        <strain evidence="2 3">Ter331</strain>
    </source>
</reference>
<accession>G0A7U9</accession>
<dbReference type="STRING" id="1005048.CFU_0021"/>
<reference evidence="2 3" key="5">
    <citation type="journal article" date="2011" name="ISME J.">
        <title>Dual transcriptional profiling of a bacterial/fungal confrontation: Collimonas fungivorans versus Aspergillus niger.</title>
        <authorList>
            <person name="Mela F."/>
            <person name="Fritsche K."/>
            <person name="de Boer W."/>
            <person name="van Veen J.A."/>
            <person name="de Graaff L.H."/>
            <person name="van den Berg M."/>
            <person name="Leveau J.H."/>
        </authorList>
    </citation>
    <scope>NUCLEOTIDE SEQUENCE [LARGE SCALE GENOMIC DNA]</scope>
    <source>
        <strain evidence="2 3">Ter331</strain>
    </source>
</reference>
<keyword evidence="1" id="KW-0472">Membrane</keyword>
<reference evidence="2 3" key="2">
    <citation type="journal article" date="2006" name="J. Microbiol. Methods">
        <title>Genomic flank-sequencing of plasposon insertion sites for rapid identification of functional genes.</title>
        <authorList>
            <person name="Leveau J.H."/>
            <person name="Gerards S."/>
            <person name="Fritsche K."/>
            <person name="Zondag G."/>
            <person name="van Veen J.A."/>
        </authorList>
    </citation>
    <scope>NUCLEOTIDE SEQUENCE [LARGE SCALE GENOMIC DNA]</scope>
    <source>
        <strain evidence="2 3">Ter331</strain>
    </source>
</reference>
<gene>
    <name evidence="2" type="ordered locus">CFU_0021</name>
</gene>
<evidence type="ECO:0000256" key="1">
    <source>
        <dbReference type="SAM" id="Phobius"/>
    </source>
</evidence>
<dbReference type="Proteomes" id="UP000008392">
    <property type="component" value="Chromosome"/>
</dbReference>
<dbReference type="EMBL" id="CP002745">
    <property type="protein sequence ID" value="AEK59860.1"/>
    <property type="molecule type" value="Genomic_DNA"/>
</dbReference>